<dbReference type="RefSeq" id="WP_046502580.1">
    <property type="nucleotide sequence ID" value="NZ_LN831776.1"/>
</dbReference>
<dbReference type="CDD" id="cd07721">
    <property type="entry name" value="yflN-like_MBL-fold"/>
    <property type="match status" value="1"/>
</dbReference>
<gene>
    <name evidence="5" type="primary">yflN</name>
    <name evidence="5" type="ORF">PRIO_2505</name>
</gene>
<evidence type="ECO:0000313" key="6">
    <source>
        <dbReference type="Proteomes" id="UP000033163"/>
    </source>
</evidence>
<feature type="domain" description="Metallo-beta-lactamase" evidence="4">
    <location>
        <begin position="28"/>
        <end position="236"/>
    </location>
</feature>
<comment type="function">
    <text evidence="2">Counteracts the endogenous Pycsar antiviral defense system. Phosphodiesterase that enables metal-dependent hydrolysis of host cyclic nucleotide Pycsar defense signals such as cCMP and cUMP.</text>
</comment>
<organism evidence="5 6">
    <name type="scientific">Paenibacillus riograndensis SBR5</name>
    <dbReference type="NCBI Taxonomy" id="1073571"/>
    <lineage>
        <taxon>Bacteria</taxon>
        <taxon>Bacillati</taxon>
        <taxon>Bacillota</taxon>
        <taxon>Bacilli</taxon>
        <taxon>Bacillales</taxon>
        <taxon>Paenibacillaceae</taxon>
        <taxon>Paenibacillus</taxon>
        <taxon>Paenibacillus sonchi group</taxon>
    </lineage>
</organism>
<name>A0A0E4HAC7_9BACL</name>
<dbReference type="PANTHER" id="PTHR42951">
    <property type="entry name" value="METALLO-BETA-LACTAMASE DOMAIN-CONTAINING"/>
    <property type="match status" value="1"/>
</dbReference>
<comment type="catalytic activity">
    <reaction evidence="3">
        <text>3',5'-cyclic UMP + H2O = UMP + H(+)</text>
        <dbReference type="Rhea" id="RHEA:70575"/>
        <dbReference type="ChEBI" id="CHEBI:15377"/>
        <dbReference type="ChEBI" id="CHEBI:15378"/>
        <dbReference type="ChEBI" id="CHEBI:57865"/>
        <dbReference type="ChEBI" id="CHEBI:184387"/>
    </reaction>
    <physiologicalReaction direction="left-to-right" evidence="3">
        <dbReference type="Rhea" id="RHEA:70576"/>
    </physiologicalReaction>
</comment>
<dbReference type="KEGG" id="pri:PRIO_2505"/>
<dbReference type="SMART" id="SM00849">
    <property type="entry name" value="Lactamase_B"/>
    <property type="match status" value="1"/>
</dbReference>
<dbReference type="SUPFAM" id="SSF56281">
    <property type="entry name" value="Metallo-hydrolase/oxidoreductase"/>
    <property type="match status" value="1"/>
</dbReference>
<accession>A0A0E4HAC7</accession>
<sequence>MELNGILTSGLTDTWEAAEGVAGLRTLFVNVAFVGHSATGYILVDTGLGNFAGSILQTSREWFGRPPAAIVLTHGHFDHVGNLKELMEEWQEVPVYAHPLELPYLTGLQDYPPADPAVGGGLMATVSPLYPHRGLHLGEGVHPLPEDGSVPGAKGWTWVHTPGHSPGHISLFRPADKVLISGDAVITVKQESAFAVITQHKELHGPPAYFTTDWIEAEKSVRKLALLDPQMVIPGHGLPMAAPELSAQFAHLCKTFKELSVPSQGKFV</sequence>
<dbReference type="Pfam" id="PF00753">
    <property type="entry name" value="Lactamase_B"/>
    <property type="match status" value="1"/>
</dbReference>
<evidence type="ECO:0000256" key="2">
    <source>
        <dbReference type="ARBA" id="ARBA00034301"/>
    </source>
</evidence>
<dbReference type="STRING" id="483937.AMQ84_14360"/>
<evidence type="ECO:0000256" key="1">
    <source>
        <dbReference type="ARBA" id="ARBA00034221"/>
    </source>
</evidence>
<dbReference type="Proteomes" id="UP000033163">
    <property type="component" value="Chromosome I"/>
</dbReference>
<evidence type="ECO:0000256" key="3">
    <source>
        <dbReference type="ARBA" id="ARBA00048505"/>
    </source>
</evidence>
<dbReference type="Gene3D" id="3.60.15.10">
    <property type="entry name" value="Ribonuclease Z/Hydroxyacylglutathione hydrolase-like"/>
    <property type="match status" value="1"/>
</dbReference>
<evidence type="ECO:0000313" key="5">
    <source>
        <dbReference type="EMBL" id="CQR54910.1"/>
    </source>
</evidence>
<dbReference type="PATRIC" id="fig|1073571.4.peg.2670"/>
<dbReference type="HOGENOM" id="CLU_030571_2_0_9"/>
<dbReference type="InterPro" id="IPR036866">
    <property type="entry name" value="RibonucZ/Hydroxyglut_hydro"/>
</dbReference>
<protein>
    <recommendedName>
        <fullName evidence="4">Metallo-beta-lactamase domain-containing protein</fullName>
    </recommendedName>
</protein>
<proteinExistence type="predicted"/>
<reference evidence="6" key="1">
    <citation type="submission" date="2015-03" db="EMBL/GenBank/DDBJ databases">
        <authorList>
            <person name="Wibberg D."/>
        </authorList>
    </citation>
    <scope>NUCLEOTIDE SEQUENCE [LARGE SCALE GENOMIC DNA]</scope>
</reference>
<dbReference type="InterPro" id="IPR001279">
    <property type="entry name" value="Metallo-B-lactamas"/>
</dbReference>
<dbReference type="PANTHER" id="PTHR42951:SF17">
    <property type="entry name" value="METALLO-BETA-LACTAMASE DOMAIN-CONTAINING PROTEIN"/>
    <property type="match status" value="1"/>
</dbReference>
<dbReference type="AlphaFoldDB" id="A0A0E4HAC7"/>
<dbReference type="InterPro" id="IPR050855">
    <property type="entry name" value="NDM-1-like"/>
</dbReference>
<evidence type="ECO:0000259" key="4">
    <source>
        <dbReference type="SMART" id="SM00849"/>
    </source>
</evidence>
<comment type="catalytic activity">
    <reaction evidence="1">
        <text>3',5'-cyclic CMP + H2O = CMP + H(+)</text>
        <dbReference type="Rhea" id="RHEA:72675"/>
        <dbReference type="ChEBI" id="CHEBI:15377"/>
        <dbReference type="ChEBI" id="CHEBI:15378"/>
        <dbReference type="ChEBI" id="CHEBI:58003"/>
        <dbReference type="ChEBI" id="CHEBI:60377"/>
    </reaction>
    <physiologicalReaction direction="left-to-right" evidence="1">
        <dbReference type="Rhea" id="RHEA:72676"/>
    </physiologicalReaction>
</comment>
<dbReference type="EMBL" id="LN831776">
    <property type="protein sequence ID" value="CQR54910.1"/>
    <property type="molecule type" value="Genomic_DNA"/>
</dbReference>